<keyword evidence="9 12" id="KW-0472">Membrane</keyword>
<evidence type="ECO:0000256" key="12">
    <source>
        <dbReference type="SAM" id="Phobius"/>
    </source>
</evidence>
<keyword evidence="4" id="KW-0433">Leucine-rich repeat</keyword>
<dbReference type="FunFam" id="3.80.10.10:FF:000041">
    <property type="entry name" value="LRR receptor-like serine/threonine-protein kinase ERECTA"/>
    <property type="match status" value="1"/>
</dbReference>
<keyword evidence="6" id="KW-0732">Signal</keyword>
<proteinExistence type="inferred from homology"/>
<dbReference type="FunFam" id="3.80.10.10:FF:000453">
    <property type="entry name" value="Leucine-rich receptor-like protein kinase family protein"/>
    <property type="match status" value="1"/>
</dbReference>
<dbReference type="InterPro" id="IPR055414">
    <property type="entry name" value="LRR_R13L4/SHOC2-like"/>
</dbReference>
<dbReference type="FunFam" id="3.80.10.10:FF:000129">
    <property type="entry name" value="Leucine-rich repeat receptor-like kinase"/>
    <property type="match status" value="1"/>
</dbReference>
<dbReference type="InterPro" id="IPR001611">
    <property type="entry name" value="Leu-rich_rpt"/>
</dbReference>
<feature type="transmembrane region" description="Helical" evidence="12">
    <location>
        <begin position="736"/>
        <end position="757"/>
    </location>
</feature>
<name>A0A251QGT2_PRUPE</name>
<evidence type="ECO:0000256" key="5">
    <source>
        <dbReference type="ARBA" id="ARBA00022692"/>
    </source>
</evidence>
<protein>
    <submittedName>
        <fullName evidence="15">Uncharacterized protein</fullName>
    </submittedName>
</protein>
<dbReference type="Proteomes" id="UP000006882">
    <property type="component" value="Chromosome G2"/>
</dbReference>
<dbReference type="SMART" id="SM00369">
    <property type="entry name" value="LRR_TYP"/>
    <property type="match status" value="6"/>
</dbReference>
<dbReference type="InterPro" id="IPR003591">
    <property type="entry name" value="Leu-rich_rpt_typical-subtyp"/>
</dbReference>
<comment type="similarity">
    <text evidence="2">Belongs to the RLP family.</text>
</comment>
<evidence type="ECO:0000259" key="13">
    <source>
        <dbReference type="Pfam" id="PF08263"/>
    </source>
</evidence>
<evidence type="ECO:0000256" key="11">
    <source>
        <dbReference type="ARBA" id="ARBA00023180"/>
    </source>
</evidence>
<dbReference type="AlphaFoldDB" id="A0A251QGT2"/>
<dbReference type="GO" id="GO:0005886">
    <property type="term" value="C:plasma membrane"/>
    <property type="evidence" value="ECO:0007669"/>
    <property type="project" value="UniProtKB-SubCell"/>
</dbReference>
<dbReference type="InterPro" id="IPR013210">
    <property type="entry name" value="LRR_N_plant-typ"/>
</dbReference>
<dbReference type="Pfam" id="PF00560">
    <property type="entry name" value="LRR_1"/>
    <property type="match status" value="7"/>
</dbReference>
<evidence type="ECO:0000256" key="2">
    <source>
        <dbReference type="ARBA" id="ARBA00009592"/>
    </source>
</evidence>
<keyword evidence="3" id="KW-1003">Cell membrane</keyword>
<dbReference type="GO" id="GO:0006952">
    <property type="term" value="P:defense response"/>
    <property type="evidence" value="ECO:0007669"/>
    <property type="project" value="UniProtKB-ARBA"/>
</dbReference>
<feature type="domain" description="Leucine-rich repeat-containing N-terminal plant-type" evidence="13">
    <location>
        <begin position="33"/>
        <end position="76"/>
    </location>
</feature>
<dbReference type="SUPFAM" id="SSF52058">
    <property type="entry name" value="L domain-like"/>
    <property type="match status" value="2"/>
</dbReference>
<dbReference type="FunFam" id="3.80.10.10:FF:001347">
    <property type="entry name" value="LRR receptor-like serine/threonine-protein kinase GSO2"/>
    <property type="match status" value="1"/>
</dbReference>
<dbReference type="FunFam" id="3.80.10.10:FF:000213">
    <property type="entry name" value="Tyrosine-sulfated glycopeptide receptor 1"/>
    <property type="match status" value="1"/>
</dbReference>
<dbReference type="GO" id="GO:0051707">
    <property type="term" value="P:response to other organism"/>
    <property type="evidence" value="ECO:0007669"/>
    <property type="project" value="UniProtKB-ARBA"/>
</dbReference>
<evidence type="ECO:0000256" key="3">
    <source>
        <dbReference type="ARBA" id="ARBA00022475"/>
    </source>
</evidence>
<evidence type="ECO:0000259" key="14">
    <source>
        <dbReference type="Pfam" id="PF23598"/>
    </source>
</evidence>
<evidence type="ECO:0000256" key="10">
    <source>
        <dbReference type="ARBA" id="ARBA00023170"/>
    </source>
</evidence>
<keyword evidence="5 12" id="KW-0812">Transmembrane</keyword>
<dbReference type="STRING" id="3760.A0A251QGT2"/>
<dbReference type="PANTHER" id="PTHR48063:SF101">
    <property type="entry name" value="LRR RECEPTOR-LIKE SERINE_THREONINE-PROTEIN KINASE FLS2"/>
    <property type="match status" value="1"/>
</dbReference>
<evidence type="ECO:0000256" key="7">
    <source>
        <dbReference type="ARBA" id="ARBA00022737"/>
    </source>
</evidence>
<dbReference type="GO" id="GO:0009791">
    <property type="term" value="P:post-embryonic development"/>
    <property type="evidence" value="ECO:0007669"/>
    <property type="project" value="UniProtKB-ARBA"/>
</dbReference>
<keyword evidence="10" id="KW-0675">Receptor</keyword>
<evidence type="ECO:0000256" key="4">
    <source>
        <dbReference type="ARBA" id="ARBA00022614"/>
    </source>
</evidence>
<dbReference type="Gene3D" id="3.80.10.10">
    <property type="entry name" value="Ribonuclease Inhibitor"/>
    <property type="match status" value="4"/>
</dbReference>
<dbReference type="EMBL" id="CM007652">
    <property type="protein sequence ID" value="ONI23056.1"/>
    <property type="molecule type" value="Genomic_DNA"/>
</dbReference>
<dbReference type="Pfam" id="PF23598">
    <property type="entry name" value="LRR_14"/>
    <property type="match status" value="1"/>
</dbReference>
<dbReference type="PANTHER" id="PTHR48063">
    <property type="entry name" value="LRR RECEPTOR-LIKE KINASE"/>
    <property type="match status" value="1"/>
</dbReference>
<dbReference type="OrthoDB" id="8731593at2759"/>
<reference evidence="15 16" key="1">
    <citation type="journal article" date="2013" name="Nat. Genet.">
        <title>The high-quality draft genome of peach (Prunus persica) identifies unique patterns of genetic diversity, domestication and genome evolution.</title>
        <authorList>
            <consortium name="International Peach Genome Initiative"/>
            <person name="Verde I."/>
            <person name="Abbott A.G."/>
            <person name="Scalabrin S."/>
            <person name="Jung S."/>
            <person name="Shu S."/>
            <person name="Marroni F."/>
            <person name="Zhebentyayeva T."/>
            <person name="Dettori M.T."/>
            <person name="Grimwood J."/>
            <person name="Cattonaro F."/>
            <person name="Zuccolo A."/>
            <person name="Rossini L."/>
            <person name="Jenkins J."/>
            <person name="Vendramin E."/>
            <person name="Meisel L.A."/>
            <person name="Decroocq V."/>
            <person name="Sosinski B."/>
            <person name="Prochnik S."/>
            <person name="Mitros T."/>
            <person name="Policriti A."/>
            <person name="Cipriani G."/>
            <person name="Dondini L."/>
            <person name="Ficklin S."/>
            <person name="Goodstein D.M."/>
            <person name="Xuan P."/>
            <person name="Del Fabbro C."/>
            <person name="Aramini V."/>
            <person name="Copetti D."/>
            <person name="Gonzalez S."/>
            <person name="Horner D.S."/>
            <person name="Falchi R."/>
            <person name="Lucas S."/>
            <person name="Mica E."/>
            <person name="Maldonado J."/>
            <person name="Lazzari B."/>
            <person name="Bielenberg D."/>
            <person name="Pirona R."/>
            <person name="Miculan M."/>
            <person name="Barakat A."/>
            <person name="Testolin R."/>
            <person name="Stella A."/>
            <person name="Tartarini S."/>
            <person name="Tonutti P."/>
            <person name="Arus P."/>
            <person name="Orellana A."/>
            <person name="Wells C."/>
            <person name="Main D."/>
            <person name="Vizzotto G."/>
            <person name="Silva H."/>
            <person name="Salamini F."/>
            <person name="Schmutz J."/>
            <person name="Morgante M."/>
            <person name="Rokhsar D.S."/>
        </authorList>
    </citation>
    <scope>NUCLEOTIDE SEQUENCE [LARGE SCALE GENOMIC DNA]</scope>
    <source>
        <strain evidence="16">cv. Nemared</strain>
    </source>
</reference>
<evidence type="ECO:0000256" key="8">
    <source>
        <dbReference type="ARBA" id="ARBA00022989"/>
    </source>
</evidence>
<keyword evidence="11" id="KW-0325">Glycoprotein</keyword>
<evidence type="ECO:0000256" key="9">
    <source>
        <dbReference type="ARBA" id="ARBA00023136"/>
    </source>
</evidence>
<evidence type="ECO:0000256" key="6">
    <source>
        <dbReference type="ARBA" id="ARBA00022729"/>
    </source>
</evidence>
<accession>A0A251QGT2</accession>
<evidence type="ECO:0000256" key="1">
    <source>
        <dbReference type="ARBA" id="ARBA00004251"/>
    </source>
</evidence>
<organism evidence="15 16">
    <name type="scientific">Prunus persica</name>
    <name type="common">Peach</name>
    <name type="synonym">Amygdalus persica</name>
    <dbReference type="NCBI Taxonomy" id="3760"/>
    <lineage>
        <taxon>Eukaryota</taxon>
        <taxon>Viridiplantae</taxon>
        <taxon>Streptophyta</taxon>
        <taxon>Embryophyta</taxon>
        <taxon>Tracheophyta</taxon>
        <taxon>Spermatophyta</taxon>
        <taxon>Magnoliopsida</taxon>
        <taxon>eudicotyledons</taxon>
        <taxon>Gunneridae</taxon>
        <taxon>Pentapetalae</taxon>
        <taxon>rosids</taxon>
        <taxon>fabids</taxon>
        <taxon>Rosales</taxon>
        <taxon>Rosaceae</taxon>
        <taxon>Amygdaloideae</taxon>
        <taxon>Amygdaleae</taxon>
        <taxon>Prunus</taxon>
    </lineage>
</organism>
<keyword evidence="16" id="KW-1185">Reference proteome</keyword>
<dbReference type="Gramene" id="ONI23056">
    <property type="protein sequence ID" value="ONI23056"/>
    <property type="gene ID" value="PRUPE_2G167500"/>
</dbReference>
<keyword evidence="8 12" id="KW-1133">Transmembrane helix</keyword>
<dbReference type="SMART" id="SM00365">
    <property type="entry name" value="LRR_SD22"/>
    <property type="match status" value="4"/>
</dbReference>
<evidence type="ECO:0000313" key="15">
    <source>
        <dbReference type="EMBL" id="ONI23056.1"/>
    </source>
</evidence>
<keyword evidence="7" id="KW-0677">Repeat</keyword>
<dbReference type="InterPro" id="IPR032675">
    <property type="entry name" value="LRR_dom_sf"/>
</dbReference>
<feature type="domain" description="Disease resistance R13L4/SHOC-2-like LRR" evidence="14">
    <location>
        <begin position="102"/>
        <end position="310"/>
    </location>
</feature>
<sequence length="764" mass="84596">MAIVDLRRCFQLWYAFAVPLLHMSPSVNGCIERERQALLAFKQGLVVDTRSQIVSTWGTSEGQNNDCCRWKGVYCSNQTGQVVELQLGSQSLQGSAMDVWGNMSSLAVLNLTDNQLEGDITNSFSELCSLRSLGLSNNNLSGEFPKFVQILSKCSQKQLEGLYLSNNRLSGEIPESIGQISLLTELSLYGNQLSGRIPASIGQMQSLTRLSLYGNRLSGRIPESIGQMSNLVYINLGKNSLEGVISETHFSKLSKLKYLDLSSNSLVLNFHSDWVPPFQLSVIILWSCKMGPYFPQWLQTQKNYSSLDISNTTISDIIPSWFWGLSRTAVVINLSHNQIRGTFPSSTMEFAFYPKLNFSSNQLEGPIPSFLSKSSSLDLSSNKLSGFISFLCGIKASNLTLLDLSSNLVSEELPDCWTHLENLVVLELCDNGFLGKIPTTLGNLYSLETLKLKRNRFVGELPSSLMNCKHLKVFDVAENQLSGLIPGWLLFELPKLVILILRSNRFYGRIPLQLCNLTHVQILDFSINNISGTIPKCLSNLTALVDKGNSILTITHHYSSDFGNGIFSESYDERATLIWKGMMSEYKSTLGLVKSFHLSSNQLTGEIPKEIIHLGGLVSLNLSRNHLTGQINPDIGKLELLQSLDLSRNQIYGRIPTSLFQIYGLGDLDLSNNNLSGNIPMGSQLQNFDPSAFAENPLLCGLPLQRMCDQEKEKGSVQQTGLGNQDHEGGLVTRGFYISMGLGFAFGFWGVSGTLMFHELARST</sequence>
<dbReference type="InterPro" id="IPR046956">
    <property type="entry name" value="RLP23-like"/>
</dbReference>
<evidence type="ECO:0000313" key="16">
    <source>
        <dbReference type="Proteomes" id="UP000006882"/>
    </source>
</evidence>
<dbReference type="PRINTS" id="PR00019">
    <property type="entry name" value="LEURICHRPT"/>
</dbReference>
<dbReference type="Pfam" id="PF08263">
    <property type="entry name" value="LRRNT_2"/>
    <property type="match status" value="1"/>
</dbReference>
<gene>
    <name evidence="15" type="ORF">PRUPE_2G167500</name>
</gene>
<comment type="subcellular location">
    <subcellularLocation>
        <location evidence="1">Cell membrane</location>
        <topology evidence="1">Single-pass type I membrane protein</topology>
    </subcellularLocation>
</comment>